<dbReference type="AlphaFoldDB" id="A0AAX0B4I1"/>
<keyword evidence="5" id="KW-0109">Calcium transport</keyword>
<dbReference type="InterPro" id="IPR023214">
    <property type="entry name" value="HAD_sf"/>
</dbReference>
<keyword evidence="12 15" id="KW-1133">Transmembrane helix</keyword>
<dbReference type="InterPro" id="IPR004014">
    <property type="entry name" value="ATPase_P-typ_cation-transptr_N"/>
</dbReference>
<evidence type="ECO:0000256" key="1">
    <source>
        <dbReference type="ARBA" id="ARBA00004651"/>
    </source>
</evidence>
<evidence type="ECO:0000256" key="3">
    <source>
        <dbReference type="ARBA" id="ARBA00012790"/>
    </source>
</evidence>
<keyword evidence="4" id="KW-1003">Cell membrane</keyword>
<dbReference type="SUPFAM" id="SSF81653">
    <property type="entry name" value="Calcium ATPase, transduction domain A"/>
    <property type="match status" value="1"/>
</dbReference>
<comment type="catalytic activity">
    <reaction evidence="14">
        <text>Ca(2+)(in) + ATP + H2O = Ca(2+)(out) + ADP + phosphate + H(+)</text>
        <dbReference type="Rhea" id="RHEA:18105"/>
        <dbReference type="ChEBI" id="CHEBI:15377"/>
        <dbReference type="ChEBI" id="CHEBI:15378"/>
        <dbReference type="ChEBI" id="CHEBI:29108"/>
        <dbReference type="ChEBI" id="CHEBI:30616"/>
        <dbReference type="ChEBI" id="CHEBI:43474"/>
        <dbReference type="ChEBI" id="CHEBI:456216"/>
        <dbReference type="EC" id="7.2.2.10"/>
    </reaction>
</comment>
<dbReference type="InterPro" id="IPR008250">
    <property type="entry name" value="ATPase_P-typ_transduc_dom_A_sf"/>
</dbReference>
<dbReference type="FunFam" id="3.40.50.1000:FF:000028">
    <property type="entry name" value="Calcium-transporting P-type ATPase, putative"/>
    <property type="match status" value="1"/>
</dbReference>
<proteinExistence type="inferred from homology"/>
<evidence type="ECO:0000256" key="12">
    <source>
        <dbReference type="ARBA" id="ARBA00022989"/>
    </source>
</evidence>
<dbReference type="EC" id="7.2.2.10" evidence="3"/>
<dbReference type="InterPro" id="IPR023298">
    <property type="entry name" value="ATPase_P-typ_TM_dom_sf"/>
</dbReference>
<dbReference type="NCBIfam" id="TIGR01517">
    <property type="entry name" value="ATPase-IIB_Ca"/>
    <property type="match status" value="1"/>
</dbReference>
<dbReference type="Pfam" id="PF13246">
    <property type="entry name" value="Cation_ATPase"/>
    <property type="match status" value="1"/>
</dbReference>
<keyword evidence="5" id="KW-0406">Ion transport</keyword>
<organism evidence="17 18">
    <name type="scientific">Clostridium beijerinckii</name>
    <name type="common">Clostridium MP</name>
    <dbReference type="NCBI Taxonomy" id="1520"/>
    <lineage>
        <taxon>Bacteria</taxon>
        <taxon>Bacillati</taxon>
        <taxon>Bacillota</taxon>
        <taxon>Clostridia</taxon>
        <taxon>Eubacteriales</taxon>
        <taxon>Clostridiaceae</taxon>
        <taxon>Clostridium</taxon>
    </lineage>
</organism>
<feature type="transmembrane region" description="Helical" evidence="15">
    <location>
        <begin position="277"/>
        <end position="303"/>
    </location>
</feature>
<evidence type="ECO:0000256" key="8">
    <source>
        <dbReference type="ARBA" id="ARBA00022741"/>
    </source>
</evidence>
<evidence type="ECO:0000256" key="15">
    <source>
        <dbReference type="SAM" id="Phobius"/>
    </source>
</evidence>
<evidence type="ECO:0000256" key="13">
    <source>
        <dbReference type="ARBA" id="ARBA00023136"/>
    </source>
</evidence>
<feature type="transmembrane region" description="Helical" evidence="15">
    <location>
        <begin position="54"/>
        <end position="80"/>
    </location>
</feature>
<dbReference type="SFLD" id="SFLDG00002">
    <property type="entry name" value="C1.7:_P-type_atpase_like"/>
    <property type="match status" value="1"/>
</dbReference>
<comment type="similarity">
    <text evidence="2">Belongs to the cation transport ATPase (P-type) (TC 3.A.3) family. Type IIA subfamily.</text>
</comment>
<dbReference type="InterPro" id="IPR001757">
    <property type="entry name" value="P_typ_ATPase"/>
</dbReference>
<dbReference type="GO" id="GO:0005524">
    <property type="term" value="F:ATP binding"/>
    <property type="evidence" value="ECO:0007669"/>
    <property type="project" value="UniProtKB-KW"/>
</dbReference>
<evidence type="ECO:0000256" key="5">
    <source>
        <dbReference type="ARBA" id="ARBA00022568"/>
    </source>
</evidence>
<reference evidence="17" key="1">
    <citation type="submission" date="2020-05" db="EMBL/GenBank/DDBJ databases">
        <authorList>
            <person name="Brown S."/>
            <person name="Huntemann M."/>
            <person name="Clum A."/>
            <person name="Spunde A."/>
            <person name="Palaniappan K."/>
            <person name="Ritter S."/>
            <person name="Mikhailova N."/>
            <person name="Chen I.-M."/>
            <person name="Stamatis D."/>
            <person name="Reddy T."/>
            <person name="O'Malley R."/>
            <person name="Daum C."/>
            <person name="Shapiro N."/>
            <person name="Ivanova N."/>
            <person name="Kyrpides N."/>
            <person name="Woyke T."/>
        </authorList>
    </citation>
    <scope>NUCLEOTIDE SEQUENCE</scope>
    <source>
        <strain evidence="17">DJ080</strain>
    </source>
</reference>
<dbReference type="PRINTS" id="PR00119">
    <property type="entry name" value="CATATPASE"/>
</dbReference>
<dbReference type="GO" id="GO:0140352">
    <property type="term" value="P:export from cell"/>
    <property type="evidence" value="ECO:0007669"/>
    <property type="project" value="UniProtKB-ARBA"/>
</dbReference>
<dbReference type="Pfam" id="PF00122">
    <property type="entry name" value="E1-E2_ATPase"/>
    <property type="match status" value="1"/>
</dbReference>
<keyword evidence="9" id="KW-0106">Calcium</keyword>
<evidence type="ECO:0000256" key="7">
    <source>
        <dbReference type="ARBA" id="ARBA00022723"/>
    </source>
</evidence>
<dbReference type="CDD" id="cd02089">
    <property type="entry name" value="P-type_ATPase_Ca_prok"/>
    <property type="match status" value="1"/>
</dbReference>
<dbReference type="PROSITE" id="PS00154">
    <property type="entry name" value="ATPASE_E1_E2"/>
    <property type="match status" value="1"/>
</dbReference>
<evidence type="ECO:0000256" key="10">
    <source>
        <dbReference type="ARBA" id="ARBA00022840"/>
    </source>
</evidence>
<reference evidence="17" key="2">
    <citation type="journal article" date="2022" name="Nat. Biotechnol.">
        <title>Carbon-negative production of acetone and isopropanol by gas fermentation at industrial pilot scale.</title>
        <authorList>
            <person name="Liew F.E."/>
            <person name="Nogle R."/>
            <person name="Abdalla T."/>
            <person name="Rasor B.J."/>
            <person name="Canter C."/>
            <person name="Jensen R.O."/>
            <person name="Wang L."/>
            <person name="Strutz J."/>
            <person name="Chirania P."/>
            <person name="De Tissera S."/>
            <person name="Mueller A.P."/>
            <person name="Ruan Z."/>
            <person name="Gao A."/>
            <person name="Tran L."/>
            <person name="Engle N.L."/>
            <person name="Bromley J.C."/>
            <person name="Daniell J."/>
            <person name="Conrado R."/>
            <person name="Tschaplinski T.J."/>
            <person name="Giannone R.J."/>
            <person name="Hettich R.L."/>
            <person name="Karim A.S."/>
            <person name="Simpson S.D."/>
            <person name="Brown S.D."/>
            <person name="Leang C."/>
            <person name="Jewett M.C."/>
            <person name="Kopke M."/>
        </authorList>
    </citation>
    <scope>NUCLEOTIDE SEQUENCE</scope>
    <source>
        <strain evidence="17">DJ080</strain>
    </source>
</reference>
<dbReference type="SUPFAM" id="SSF81665">
    <property type="entry name" value="Calcium ATPase, transmembrane domain M"/>
    <property type="match status" value="1"/>
</dbReference>
<dbReference type="Gene3D" id="3.40.1110.10">
    <property type="entry name" value="Calcium-transporting ATPase, cytoplasmic domain N"/>
    <property type="match status" value="1"/>
</dbReference>
<evidence type="ECO:0000313" key="17">
    <source>
        <dbReference type="EMBL" id="NRT89333.1"/>
    </source>
</evidence>
<dbReference type="GO" id="GO:0005886">
    <property type="term" value="C:plasma membrane"/>
    <property type="evidence" value="ECO:0007669"/>
    <property type="project" value="UniProtKB-SubCell"/>
</dbReference>
<feature type="domain" description="Cation-transporting P-type ATPase N-terminal" evidence="16">
    <location>
        <begin position="8"/>
        <end position="82"/>
    </location>
</feature>
<evidence type="ECO:0000256" key="11">
    <source>
        <dbReference type="ARBA" id="ARBA00022967"/>
    </source>
</evidence>
<keyword evidence="5" id="KW-0813">Transport</keyword>
<dbReference type="InterPro" id="IPR059000">
    <property type="entry name" value="ATPase_P-type_domA"/>
</dbReference>
<evidence type="ECO:0000313" key="18">
    <source>
        <dbReference type="Proteomes" id="UP001193748"/>
    </source>
</evidence>
<feature type="transmembrane region" description="Helical" evidence="15">
    <location>
        <begin position="775"/>
        <end position="797"/>
    </location>
</feature>
<dbReference type="NCBIfam" id="TIGR01494">
    <property type="entry name" value="ATPase_P-type"/>
    <property type="match status" value="3"/>
</dbReference>
<protein>
    <recommendedName>
        <fullName evidence="3">P-type Ca(2+) transporter</fullName>
        <ecNumber evidence="3">7.2.2.10</ecNumber>
    </recommendedName>
</protein>
<feature type="transmembrane region" description="Helical" evidence="15">
    <location>
        <begin position="818"/>
        <end position="840"/>
    </location>
</feature>
<dbReference type="EMBL" id="JABSWW010000001">
    <property type="protein sequence ID" value="NRT89333.1"/>
    <property type="molecule type" value="Genomic_DNA"/>
</dbReference>
<evidence type="ECO:0000256" key="14">
    <source>
        <dbReference type="ARBA" id="ARBA00048694"/>
    </source>
</evidence>
<dbReference type="FunFam" id="2.70.150.10:FF:000016">
    <property type="entry name" value="Calcium-transporting P-type ATPase putative"/>
    <property type="match status" value="1"/>
</dbReference>
<dbReference type="Pfam" id="PF00689">
    <property type="entry name" value="Cation_ATPase_C"/>
    <property type="match status" value="1"/>
</dbReference>
<keyword evidence="8" id="KW-0547">Nucleotide-binding</keyword>
<comment type="subcellular location">
    <subcellularLocation>
        <location evidence="1">Cell membrane</location>
        <topology evidence="1">Multi-pass membrane protein</topology>
    </subcellularLocation>
</comment>
<dbReference type="Gene3D" id="2.70.150.10">
    <property type="entry name" value="Calcium-transporting ATPase, cytoplasmic transduction domain A"/>
    <property type="match status" value="1"/>
</dbReference>
<dbReference type="GO" id="GO:0005388">
    <property type="term" value="F:P-type calcium transporter activity"/>
    <property type="evidence" value="ECO:0007669"/>
    <property type="project" value="UniProtKB-EC"/>
</dbReference>
<dbReference type="SFLD" id="SFLDF00027">
    <property type="entry name" value="p-type_atpase"/>
    <property type="match status" value="1"/>
</dbReference>
<dbReference type="SUPFAM" id="SSF81660">
    <property type="entry name" value="Metal cation-transporting ATPase, ATP-binding domain N"/>
    <property type="match status" value="1"/>
</dbReference>
<feature type="transmembrane region" description="Helical" evidence="15">
    <location>
        <begin position="744"/>
        <end position="769"/>
    </location>
</feature>
<evidence type="ECO:0000256" key="6">
    <source>
        <dbReference type="ARBA" id="ARBA00022692"/>
    </source>
</evidence>
<evidence type="ECO:0000256" key="4">
    <source>
        <dbReference type="ARBA" id="ARBA00022475"/>
    </source>
</evidence>
<feature type="transmembrane region" description="Helical" evidence="15">
    <location>
        <begin position="86"/>
        <end position="102"/>
    </location>
</feature>
<keyword evidence="7" id="KW-0479">Metal-binding</keyword>
<dbReference type="SMART" id="SM00831">
    <property type="entry name" value="Cation_ATPase_N"/>
    <property type="match status" value="1"/>
</dbReference>
<dbReference type="InterPro" id="IPR023299">
    <property type="entry name" value="ATPase_P-typ_cyto_dom_N"/>
</dbReference>
<gene>
    <name evidence="17" type="ORF">B0H41_003012</name>
</gene>
<dbReference type="GO" id="GO:0046872">
    <property type="term" value="F:metal ion binding"/>
    <property type="evidence" value="ECO:0007669"/>
    <property type="project" value="UniProtKB-KW"/>
</dbReference>
<dbReference type="GO" id="GO:0016887">
    <property type="term" value="F:ATP hydrolysis activity"/>
    <property type="evidence" value="ECO:0007669"/>
    <property type="project" value="InterPro"/>
</dbReference>
<evidence type="ECO:0000256" key="9">
    <source>
        <dbReference type="ARBA" id="ARBA00022837"/>
    </source>
</evidence>
<dbReference type="InterPro" id="IPR018303">
    <property type="entry name" value="ATPase_P-typ_P_site"/>
</dbReference>
<dbReference type="PRINTS" id="PR00120">
    <property type="entry name" value="HATPASE"/>
</dbReference>
<sequence length="877" mass="96396">MNGVMLSMWFDAPSQEVLQKLNVNPDVGLSESEAKERLEKYGENKLASQSKKSLWQLFLSQINDVMIYILLVAAIISAFMHEYSDTIVILLVILINALIGVFQESKAEKSLEALKKLSTPKAIVKRDGIIKEIPSEEVVVGDIIILDAGRYLPADLRLIESANLKIDESAFTGESVPAEKDSNVTLANNNIPIGDMINMAFMSTLVTYGRGTGVVVNTGMNTQIGKIADMLNKEEDNTTPLQRRLASLGKTLGFGAVGICILIFIISMFQGRDWFEMLLTAISLAVAAIPEGLPAIVAIVLAMGVQRMIKQNSIVKKLPAVETLGSVNIICSDKTGTLTLNVMTIKKCCINNKLVSIDNCDLGDNDTKLLFEGMILCNDATSKDGSKTGDPTEIALLDAGIKYDLYKEDLSIDHSRVDEIPFDSDRKLMTTVNKYDSHFKVFTKGAIDNLLKLSNKILLNGEIIDFTQEKKDEILKISNLMSDEALRVLGLSYKDIKDESVSIDSLEKDLVFVGLMGMIDPPREEVKPSIALCKQAGITPIMITGDHKNTAFAIASELGIANDINECMTGAEIDSYSDEEFNKIVNNYKVFARVSPENKVKIVKAFKFRGNIVSMTGDGVNDAPSLKAADIGVAMGITGTDVAKGAADMILTDDNFTTIVKAVEEGRNIYANIRKAIIFLLSCNLGEIVSLFVAILLNFDPPLLPIHILWVNLITDSFPALSLGIDPKDSSVMEHPPRNPKESLFAEHMGLFLALNGVLIGGVTLVAFLLGEHLYMSSLVHAQTLAFVVLSFSQLFFSLSMRSREKSLLKVGVFTNKYLLLSILLGMCIQFLIIIIPFFADVFNVFILSARDWLLVICISLIPFLLNEIFKLIKYHR</sequence>
<name>A0AAX0B4I1_CLOBE</name>
<keyword evidence="10" id="KW-0067">ATP-binding</keyword>
<dbReference type="InterPro" id="IPR006068">
    <property type="entry name" value="ATPase_P-typ_cation-transptr_C"/>
</dbReference>
<evidence type="ECO:0000259" key="16">
    <source>
        <dbReference type="SMART" id="SM00831"/>
    </source>
</evidence>
<feature type="transmembrane region" description="Helical" evidence="15">
    <location>
        <begin position="852"/>
        <end position="870"/>
    </location>
</feature>
<accession>A0AAX0B4I1</accession>
<feature type="transmembrane region" description="Helical" evidence="15">
    <location>
        <begin position="676"/>
        <end position="697"/>
    </location>
</feature>
<dbReference type="SFLD" id="SFLDS00003">
    <property type="entry name" value="Haloacid_Dehalogenase"/>
    <property type="match status" value="1"/>
</dbReference>
<keyword evidence="13 15" id="KW-0472">Membrane</keyword>
<feature type="transmembrane region" description="Helical" evidence="15">
    <location>
        <begin position="703"/>
        <end position="723"/>
    </location>
</feature>
<dbReference type="Gene3D" id="3.40.50.1000">
    <property type="entry name" value="HAD superfamily/HAD-like"/>
    <property type="match status" value="1"/>
</dbReference>
<dbReference type="InterPro" id="IPR006408">
    <property type="entry name" value="P-type_ATPase_IIB"/>
</dbReference>
<keyword evidence="11" id="KW-1278">Translocase</keyword>
<dbReference type="Pfam" id="PF00690">
    <property type="entry name" value="Cation_ATPase_N"/>
    <property type="match status" value="1"/>
</dbReference>
<keyword evidence="6 15" id="KW-0812">Transmembrane</keyword>
<dbReference type="SUPFAM" id="SSF56784">
    <property type="entry name" value="HAD-like"/>
    <property type="match status" value="1"/>
</dbReference>
<dbReference type="InterPro" id="IPR036412">
    <property type="entry name" value="HAD-like_sf"/>
</dbReference>
<dbReference type="PANTHER" id="PTHR42861">
    <property type="entry name" value="CALCIUM-TRANSPORTING ATPASE"/>
    <property type="match status" value="1"/>
</dbReference>
<dbReference type="Proteomes" id="UP001193748">
    <property type="component" value="Unassembled WGS sequence"/>
</dbReference>
<comment type="caution">
    <text evidence="17">The sequence shown here is derived from an EMBL/GenBank/DDBJ whole genome shotgun (WGS) entry which is preliminary data.</text>
</comment>
<evidence type="ECO:0000256" key="2">
    <source>
        <dbReference type="ARBA" id="ARBA00005675"/>
    </source>
</evidence>
<feature type="transmembrane region" description="Helical" evidence="15">
    <location>
        <begin position="252"/>
        <end position="271"/>
    </location>
</feature>
<dbReference type="Gene3D" id="1.20.1110.10">
    <property type="entry name" value="Calcium-transporting ATPase, transmembrane domain"/>
    <property type="match status" value="1"/>
</dbReference>
<dbReference type="InterPro" id="IPR044492">
    <property type="entry name" value="P_typ_ATPase_HD_dom"/>
</dbReference>